<comment type="caution">
    <text evidence="2">The sequence shown here is derived from an EMBL/GenBank/DDBJ whole genome shotgun (WGS) entry which is preliminary data.</text>
</comment>
<dbReference type="Proteomes" id="UP000178129">
    <property type="component" value="Unassembled WGS sequence"/>
</dbReference>
<feature type="region of interest" description="Disordered" evidence="1">
    <location>
        <begin position="308"/>
        <end position="368"/>
    </location>
</feature>
<dbReference type="STRING" id="914237.A0A1E1KDE5"/>
<organism evidence="2 3">
    <name type="scientific">Rhynchosporium graminicola</name>
    <dbReference type="NCBI Taxonomy" id="2792576"/>
    <lineage>
        <taxon>Eukaryota</taxon>
        <taxon>Fungi</taxon>
        <taxon>Dikarya</taxon>
        <taxon>Ascomycota</taxon>
        <taxon>Pezizomycotina</taxon>
        <taxon>Leotiomycetes</taxon>
        <taxon>Helotiales</taxon>
        <taxon>Ploettnerulaceae</taxon>
        <taxon>Rhynchosporium</taxon>
    </lineage>
</organism>
<evidence type="ECO:0000256" key="1">
    <source>
        <dbReference type="SAM" id="MobiDB-lite"/>
    </source>
</evidence>
<name>A0A1E1KDE5_9HELO</name>
<evidence type="ECO:0000313" key="2">
    <source>
        <dbReference type="EMBL" id="CZS96011.1"/>
    </source>
</evidence>
<sequence>MPLLSNNPVSSPACPFSCPSSFYTAPRSPMSIADDDILPAAEGAQSPRYAYREAVPVNVEVKDHCHIYLDEQIYSTALTLINDLLVTGASHPNHKTRPAVAPDSHHIELTSALLLHPRPTSQKAQNLVIPSRAITILRNALLILGPRNANLKEALSFSPIVGSSKPRRSRKPIKYEDGSSASDTEDKQEHINGVVANSGRIRRCAKDFWHTVGWAFNCSVVCPRRWKVWKVWLDYMLDALEADWADRQRSDESKNSDNEECWEQRRQSLLVKYLAHAVGQSYAMKRIVRSAFADGGAESLKDFPEVFPNETKRPKYHSGQKRKRDDLKGKPFGNHDDEDEAEFESDDTSDSSQDVAGDDTMSGEIWSGGMDSMPLRQRVVMLLSRVSYFIPDCFANLQGVYDEIYQCTVRLPLQTFILFMSTTESSRLPRDVFVSLAQLLLARLLPPSAPSPHTIEDRDDDGMTQMMLEKCFLPFAASNISVTDNGRVSILVENFLRILVKAGVCRYTSSLKTAVEKGIMARENKAMKVDKRKRESDTRGKADEGDISMLKASGYRMRCLITVLKRAATIG</sequence>
<evidence type="ECO:0000313" key="3">
    <source>
        <dbReference type="Proteomes" id="UP000178129"/>
    </source>
</evidence>
<dbReference type="EMBL" id="FJUW01000012">
    <property type="protein sequence ID" value="CZS96011.1"/>
    <property type="molecule type" value="Genomic_DNA"/>
</dbReference>
<keyword evidence="3" id="KW-1185">Reference proteome</keyword>
<dbReference type="AlphaFoldDB" id="A0A1E1KDE5"/>
<protein>
    <submittedName>
        <fullName evidence="2">Uncharacterized protein</fullName>
    </submittedName>
</protein>
<feature type="compositionally biased region" description="Basic and acidic residues" evidence="1">
    <location>
        <begin position="323"/>
        <end position="335"/>
    </location>
</feature>
<feature type="region of interest" description="Disordered" evidence="1">
    <location>
        <begin position="162"/>
        <end position="191"/>
    </location>
</feature>
<accession>A0A1E1KDE5</accession>
<feature type="compositionally biased region" description="Acidic residues" evidence="1">
    <location>
        <begin position="336"/>
        <end position="349"/>
    </location>
</feature>
<reference evidence="3" key="1">
    <citation type="submission" date="2016-03" db="EMBL/GenBank/DDBJ databases">
        <authorList>
            <person name="Ploux O."/>
        </authorList>
    </citation>
    <scope>NUCLEOTIDE SEQUENCE [LARGE SCALE GENOMIC DNA]</scope>
    <source>
        <strain evidence="3">UK7</strain>
    </source>
</reference>
<dbReference type="InParanoid" id="A0A1E1KDE5"/>
<gene>
    <name evidence="2" type="ORF">RCO7_05094</name>
</gene>
<proteinExistence type="predicted"/>